<sequence length="2351" mass="259432">MEVPLSRFGVLVAQLESIVASAARQQSPDQLLCFDLLSDLISAIDLDTKESIMLWQRRCEDALFSLLVMGARRPVRHLASVAMAKIISKGDSISIYSRASSLQGFLSDIKKSEPHRVAGAAQCLGELYKHFGRRITSGLLETTTIAAKLLKFNGEFVRHEALHMLQNALEGSGGSAASTAYAEAFHLIMRAATGDKSFSVRISAARCLKALASIGGPGLAVAELDNSASYCVKALEDPVSSLRDAFAEALGSLLALGMNPEAQVQPRGKGPLPQPKKLEGGLQKHLVFTFKKASGVRSRDVRVGLTLSWVFFLQAIRIKYMHPDSELQNFALQVMEMLPADATVDAHALACVLYILRVGITDQMTEPTQRSFLVFLGKQLQSPEVAASIKVAALRTLSYTLKTLGEVPLEFKEVLDTTVVAAVSHSSKLVRIEAALALRALAEVDPPCVGGLTSYGVTTLAALRESISFEKGSSLQFELDSLHGQATVLAALVSISPKLPLGYPARFPSLVLGVSKKMLTKYSRNPVAATIEKEAGWFLLSSLLASLPKEELEEEVFDILSLWATLFSGDPENEVKKTEDLMSRIHVWSAAIHALTAFIRCFISPDLVNDGILLQPVLMYLSRALSYISVFRTKEISFVKPAVDIFVIRTLIAYQSIPDPLSYKNDHCQIIELCTFPFRHASGCEESSCLRLLLDKRDAWLGPWTPGRDWFEDELRAFQGGKDGLMPCVWENEISSFPQPETISKTLVNQMLLSFGTMFASQDSSGMVSLLGVVEQCLKSGKKQNWRAGSVTNICVGLLAGFKALVSFRPQTLGQEILGSAQSIFLSILAEGDICASQRRASSEGLGYLARVGNDIFTARMTRSLLGDLNGATDFNYAGSIALALGCIHRSAGGIALSTLVPATVSSISTLAKSSVANLQMWSMHGLLLTIEAAGLSFVSHVQATLGLAMDILLSDDNGLVDIQQGVGRLINAIVTVLGPELSPGSIFFSRCKSAVAEISCWQETSTMLESARFTQQLVLFAPQAVSVHSHVQTLLSTSSSRQPTLRHLAISTLRHLIEKDPASVIVEQIEDDLFFMLDEETDSEIGNLVRTTIMRLLYASCPSSPSHWISVFRKVVLATSTRSIETNNIAANDNSDGDTRLNFGDEENMVSSSNGAQGYKFQASIGAANREKYLRYRTRLFAAECLSHLPDAVGKNPAHFDLLLARKEHANGQAWLVLHLQELISLAYQISTIQFENMQPVGVGLLGTIVDKFEKAADPELPGHLLLEQYQAQLVSAVRTTLDTSSSPSLLEAGLHLATKILTSGIISGDQVVVKRIFSLISRPLNDFKDIYYPSFAEWVTSKIKIRLLAAHASLKCYIYASMMKRQNGVSDEYLTLLPLFQKSSSILGKYWIHTLKDYSYICLCLNPKKKWNLFLDGLESPTVSSKLRPCLEESWPVILQAVALDAVPVHSEVNDCSKASVDNMPKSVSTSQYSMVELKSEDFKFLWGFSLLGLFQSQHPILCNPIIQLASVNAKYGGNLPFDEVNPSVFKLYEIVLLVFQFLSTERFFEVGFLTMDICKELLQIFSYSTYMDNSWNSHAISILSQVAQNCPKEFFDSENFPLITMELCLHYLFKVFQSTDSISEGYPNWKENVIHTLFSTTKTVMGRVETKSQKLSKSVVLAFVLTGYKCIMEASTDMCLSEAIGMVNSTSPLLKKFFDDESERDDSILPLSKMFGSCLSMVAALTKDCIEGIHLQGVKSFNQRKLLQKKLAFSLEQHISMAKLALEIECVEEGNERNSIYVSALSYCIRCIQTVLSDSNMQVQVIGLQFLKARVQRIKNTEDDSFLMFLVGELITDIFTLIQKMLKNTITKESVTIASECLSLLVLFQTLPKDNDCQRGIMNILLEAIVMVFLSTGDGFSQEVSDLRSTAIKLVSHLAQIPSSAVHFKDVLLSMPPLHRQQLQGVIRASVTQHNHPAELKMPVLDIKIPKPAGRNEEEHSAPLPTVTKTDENNEEEDEVSEDDWDTFQSFPVSTNDGGNESKVEHAAEDGDLSPAKSSSGMVGSVVADESQECSASEHDNNENEHKGDEFLEAVKEEVISDTQSQSSFQRLKTEQYDNVNDDDANKPNDNENQEEDEALQSSGVQNEAESTPRNEPVSCDYRADVEVKGSTEDIVADHPQKDYKPEQVISDSPALQQDFSESDYRCNEDDIYDQQQGKCESPVETGHIDTKQHDIQTDADTNKQHDNENKEEEEVLQTSGVQSEAEIPGNELVSSDYQTNIEEAKGSIEDLGADHLQKDYMPEQVVLDSPAYKQDFCESDDRSSEDVKENKINEEDSIDQQQGKCESPVESEHGSTKLESRVEHHEE</sequence>
<accession>A0AAN9F7V9</accession>
<evidence type="ECO:0000256" key="2">
    <source>
        <dbReference type="SAM" id="MobiDB-lite"/>
    </source>
</evidence>
<feature type="compositionally biased region" description="Basic and acidic residues" evidence="2">
    <location>
        <begin position="2299"/>
        <end position="2318"/>
    </location>
</feature>
<feature type="compositionally biased region" description="Basic and acidic residues" evidence="2">
    <location>
        <begin position="2334"/>
        <end position="2351"/>
    </location>
</feature>
<name>A0AAN9F7V9_CROPI</name>
<feature type="compositionally biased region" description="Polar residues" evidence="2">
    <location>
        <begin position="2084"/>
        <end position="2094"/>
    </location>
</feature>
<feature type="compositionally biased region" description="Polar residues" evidence="2">
    <location>
        <begin position="2123"/>
        <end position="2137"/>
    </location>
</feature>
<comment type="similarity">
    <text evidence="1">Belongs to the HEATR5 family.</text>
</comment>
<reference evidence="3 4" key="1">
    <citation type="submission" date="2024-01" db="EMBL/GenBank/DDBJ databases">
        <title>The genomes of 5 underutilized Papilionoideae crops provide insights into root nodulation and disease resistanc.</title>
        <authorList>
            <person name="Yuan L."/>
        </authorList>
    </citation>
    <scope>NUCLEOTIDE SEQUENCE [LARGE SCALE GENOMIC DNA]</scope>
    <source>
        <strain evidence="3">ZHUSHIDOU_FW_LH</strain>
        <tissue evidence="3">Leaf</tissue>
    </source>
</reference>
<organism evidence="3 4">
    <name type="scientific">Crotalaria pallida</name>
    <name type="common">Smooth rattlebox</name>
    <name type="synonym">Crotalaria striata</name>
    <dbReference type="NCBI Taxonomy" id="3830"/>
    <lineage>
        <taxon>Eukaryota</taxon>
        <taxon>Viridiplantae</taxon>
        <taxon>Streptophyta</taxon>
        <taxon>Embryophyta</taxon>
        <taxon>Tracheophyta</taxon>
        <taxon>Spermatophyta</taxon>
        <taxon>Magnoliopsida</taxon>
        <taxon>eudicotyledons</taxon>
        <taxon>Gunneridae</taxon>
        <taxon>Pentapetalae</taxon>
        <taxon>rosids</taxon>
        <taxon>fabids</taxon>
        <taxon>Fabales</taxon>
        <taxon>Fabaceae</taxon>
        <taxon>Papilionoideae</taxon>
        <taxon>50 kb inversion clade</taxon>
        <taxon>genistoids sensu lato</taxon>
        <taxon>core genistoids</taxon>
        <taxon>Crotalarieae</taxon>
        <taxon>Crotalaria</taxon>
    </lineage>
</organism>
<dbReference type="InterPro" id="IPR046837">
    <property type="entry name" value="Laa1/Sip1/HEATR5-like_HEAT"/>
</dbReference>
<dbReference type="GO" id="GO:0005975">
    <property type="term" value="P:carbohydrate metabolic process"/>
    <property type="evidence" value="ECO:0007669"/>
    <property type="project" value="InterPro"/>
</dbReference>
<evidence type="ECO:0000313" key="4">
    <source>
        <dbReference type="Proteomes" id="UP001372338"/>
    </source>
</evidence>
<feature type="compositionally biased region" description="Basic and acidic residues" evidence="2">
    <location>
        <begin position="2210"/>
        <end position="2232"/>
    </location>
</feature>
<feature type="compositionally biased region" description="Polar residues" evidence="2">
    <location>
        <begin position="2173"/>
        <end position="2183"/>
    </location>
</feature>
<dbReference type="Pfam" id="PF20210">
    <property type="entry name" value="Laa1_Sip1_HTR5"/>
    <property type="match status" value="1"/>
</dbReference>
<feature type="compositionally biased region" description="Basic and acidic residues" evidence="2">
    <location>
        <begin position="2023"/>
        <end position="2032"/>
    </location>
</feature>
<dbReference type="SUPFAM" id="SSF48371">
    <property type="entry name" value="ARM repeat"/>
    <property type="match status" value="2"/>
</dbReference>
<dbReference type="InterPro" id="IPR016024">
    <property type="entry name" value="ARM-type_fold"/>
</dbReference>
<dbReference type="Gene3D" id="1.25.10.10">
    <property type="entry name" value="Leucine-rich Repeat Variant"/>
    <property type="match status" value="2"/>
</dbReference>
<dbReference type="EMBL" id="JAYWIO010000004">
    <property type="protein sequence ID" value="KAK7269008.1"/>
    <property type="molecule type" value="Genomic_DNA"/>
</dbReference>
<dbReference type="PANTHER" id="PTHR46975:SF2">
    <property type="entry name" value="PROTEIN SWEETIE"/>
    <property type="match status" value="1"/>
</dbReference>
<dbReference type="InterPro" id="IPR011989">
    <property type="entry name" value="ARM-like"/>
</dbReference>
<feature type="region of interest" description="Disordered" evidence="2">
    <location>
        <begin position="1976"/>
        <end position="2351"/>
    </location>
</feature>
<evidence type="ECO:0000256" key="1">
    <source>
        <dbReference type="ARBA" id="ARBA00008304"/>
    </source>
</evidence>
<gene>
    <name evidence="3" type="ORF">RIF29_21723</name>
</gene>
<evidence type="ECO:0000313" key="3">
    <source>
        <dbReference type="EMBL" id="KAK7269008.1"/>
    </source>
</evidence>
<comment type="caution">
    <text evidence="3">The sequence shown here is derived from an EMBL/GenBank/DDBJ whole genome shotgun (WGS) entry which is preliminary data.</text>
</comment>
<feature type="compositionally biased region" description="Basic and acidic residues" evidence="2">
    <location>
        <begin position="2266"/>
        <end position="2285"/>
    </location>
</feature>
<proteinExistence type="inferred from homology"/>
<protein>
    <recommendedName>
        <fullName evidence="5">HEAT repeat-containing protein 5B</fullName>
    </recommendedName>
</protein>
<feature type="compositionally biased region" description="Polar residues" evidence="2">
    <location>
        <begin position="2010"/>
        <end position="2022"/>
    </location>
</feature>
<feature type="compositionally biased region" description="Polar residues" evidence="2">
    <location>
        <begin position="2256"/>
        <end position="2265"/>
    </location>
</feature>
<dbReference type="PANTHER" id="PTHR46975">
    <property type="entry name" value="PROTEIN SWEETIE"/>
    <property type="match status" value="1"/>
</dbReference>
<feature type="compositionally biased region" description="Basic and acidic residues" evidence="2">
    <location>
        <begin position="2145"/>
        <end position="2169"/>
    </location>
</feature>
<dbReference type="InterPro" id="IPR044218">
    <property type="entry name" value="SWEETIE"/>
</dbReference>
<feature type="compositionally biased region" description="Basic and acidic residues" evidence="2">
    <location>
        <begin position="2059"/>
        <end position="2082"/>
    </location>
</feature>
<evidence type="ECO:0008006" key="5">
    <source>
        <dbReference type="Google" id="ProtNLM"/>
    </source>
</evidence>
<keyword evidence="4" id="KW-1185">Reference proteome</keyword>
<dbReference type="Proteomes" id="UP001372338">
    <property type="component" value="Unassembled WGS sequence"/>
</dbReference>
<feature type="compositionally biased region" description="Acidic residues" evidence="2">
    <location>
        <begin position="1996"/>
        <end position="2009"/>
    </location>
</feature>